<organism evidence="2 3">
    <name type="scientific">Candidatus Polarisedimenticola svalbardensis</name>
    <dbReference type="NCBI Taxonomy" id="2886004"/>
    <lineage>
        <taxon>Bacteria</taxon>
        <taxon>Pseudomonadati</taxon>
        <taxon>Acidobacteriota</taxon>
        <taxon>Candidatus Polarisedimenticolia</taxon>
        <taxon>Candidatus Polarisedimenticolales</taxon>
        <taxon>Candidatus Polarisedimenticolaceae</taxon>
        <taxon>Candidatus Polarisedimenticola</taxon>
    </lineage>
</organism>
<evidence type="ECO:0000313" key="3">
    <source>
        <dbReference type="Proteomes" id="UP000648239"/>
    </source>
</evidence>
<dbReference type="AlphaFoldDB" id="A0A8J6Y181"/>
<gene>
    <name evidence="2" type="ORF">IFK94_13180</name>
</gene>
<sequence length="242" mass="26524">MRTTVLALLVFFCGVTPSASWTAETRIRMVDDAVKLMPRSLRTLLVTHREALLRGTLEPMATEGGPEHAPGLLPKRAAEGSDRLVEAVDSLQPFGQIAGRFGALAHTIADAGFPPLAAGEDGGGHYTHFAKFVEQRLDRFPLVFYGHGDFREQPLDRAGYIEQVLARSAENDRKIAAVYARAGDPPAATFFDDRSVPFAVGSLSYSRTVNDIVRIWLDAWNRAHGDLGRTPYLKLPPKDIAN</sequence>
<dbReference type="Proteomes" id="UP000648239">
    <property type="component" value="Unassembled WGS sequence"/>
</dbReference>
<feature type="chain" id="PRO_5035267638" evidence="1">
    <location>
        <begin position="23"/>
        <end position="242"/>
    </location>
</feature>
<protein>
    <submittedName>
        <fullName evidence="2">Uncharacterized protein</fullName>
    </submittedName>
</protein>
<feature type="signal peptide" evidence="1">
    <location>
        <begin position="1"/>
        <end position="22"/>
    </location>
</feature>
<accession>A0A8J6Y181</accession>
<name>A0A8J6Y181_9BACT</name>
<keyword evidence="1" id="KW-0732">Signal</keyword>
<evidence type="ECO:0000313" key="2">
    <source>
        <dbReference type="EMBL" id="MBD3869070.1"/>
    </source>
</evidence>
<proteinExistence type="predicted"/>
<dbReference type="EMBL" id="JACXWD010000057">
    <property type="protein sequence ID" value="MBD3869070.1"/>
    <property type="molecule type" value="Genomic_DNA"/>
</dbReference>
<reference evidence="2 3" key="1">
    <citation type="submission" date="2020-08" db="EMBL/GenBank/DDBJ databases">
        <title>Acidobacteriota in marine sediments use diverse sulfur dissimilation pathways.</title>
        <authorList>
            <person name="Wasmund K."/>
        </authorList>
    </citation>
    <scope>NUCLEOTIDE SEQUENCE [LARGE SCALE GENOMIC DNA]</scope>
    <source>
        <strain evidence="2">MAG AM4</strain>
    </source>
</reference>
<evidence type="ECO:0000256" key="1">
    <source>
        <dbReference type="SAM" id="SignalP"/>
    </source>
</evidence>
<comment type="caution">
    <text evidence="2">The sequence shown here is derived from an EMBL/GenBank/DDBJ whole genome shotgun (WGS) entry which is preliminary data.</text>
</comment>